<feature type="domain" description="Glucose-methanol-choline oxidoreductase C-terminal" evidence="6">
    <location>
        <begin position="390"/>
        <end position="523"/>
    </location>
</feature>
<dbReference type="RefSeq" id="WP_317769509.1">
    <property type="nucleotide sequence ID" value="NZ_JAWMAJ010000001.1"/>
</dbReference>
<keyword evidence="3" id="KW-0285">Flavoprotein</keyword>
<dbReference type="Proteomes" id="UP001187346">
    <property type="component" value="Unassembled WGS sequence"/>
</dbReference>
<dbReference type="PANTHER" id="PTHR11552:SF147">
    <property type="entry name" value="CHOLINE DEHYDROGENASE, MITOCHONDRIAL"/>
    <property type="match status" value="1"/>
</dbReference>
<dbReference type="Gene3D" id="3.30.560.10">
    <property type="entry name" value="Glucose Oxidase, domain 3"/>
    <property type="match status" value="1"/>
</dbReference>
<dbReference type="PIRSF" id="PIRSF000137">
    <property type="entry name" value="Alcohol_oxidase"/>
    <property type="match status" value="1"/>
</dbReference>
<evidence type="ECO:0000256" key="1">
    <source>
        <dbReference type="ARBA" id="ARBA00001974"/>
    </source>
</evidence>
<dbReference type="PANTHER" id="PTHR11552">
    <property type="entry name" value="GLUCOSE-METHANOL-CHOLINE GMC OXIDOREDUCTASE"/>
    <property type="match status" value="1"/>
</dbReference>
<evidence type="ECO:0000256" key="3">
    <source>
        <dbReference type="ARBA" id="ARBA00022630"/>
    </source>
</evidence>
<reference evidence="7 8" key="1">
    <citation type="submission" date="2023-10" db="EMBL/GenBank/DDBJ databases">
        <title>Characterization of rhizosphere-enriched actinobacteria from wheat plants lab-grown on chernevaya soil.</title>
        <authorList>
            <person name="Tikhonova E.N."/>
            <person name="Konopkin A."/>
            <person name="Kravchenko I.K."/>
        </authorList>
    </citation>
    <scope>NUCLEOTIDE SEQUENCE [LARGE SCALE GENOMIC DNA]</scope>
    <source>
        <strain evidence="7 8">RR29</strain>
    </source>
</reference>
<organism evidence="7 8">
    <name type="scientific">Streptomyces prunicolor</name>
    <dbReference type="NCBI Taxonomy" id="67348"/>
    <lineage>
        <taxon>Bacteria</taxon>
        <taxon>Bacillati</taxon>
        <taxon>Actinomycetota</taxon>
        <taxon>Actinomycetes</taxon>
        <taxon>Kitasatosporales</taxon>
        <taxon>Streptomycetaceae</taxon>
        <taxon>Streptomyces</taxon>
    </lineage>
</organism>
<keyword evidence="4" id="KW-0274">FAD</keyword>
<dbReference type="SUPFAM" id="SSF54373">
    <property type="entry name" value="FAD-linked reductases, C-terminal domain"/>
    <property type="match status" value="1"/>
</dbReference>
<comment type="caution">
    <text evidence="7">The sequence shown here is derived from an EMBL/GenBank/DDBJ whole genome shotgun (WGS) entry which is preliminary data.</text>
</comment>
<dbReference type="SUPFAM" id="SSF51905">
    <property type="entry name" value="FAD/NAD(P)-binding domain"/>
    <property type="match status" value="1"/>
</dbReference>
<accession>A0ABU4F196</accession>
<dbReference type="Gene3D" id="3.50.50.60">
    <property type="entry name" value="FAD/NAD(P)-binding domain"/>
    <property type="match status" value="1"/>
</dbReference>
<dbReference type="Pfam" id="PF00732">
    <property type="entry name" value="GMC_oxred_N"/>
    <property type="match status" value="1"/>
</dbReference>
<evidence type="ECO:0000259" key="6">
    <source>
        <dbReference type="Pfam" id="PF05199"/>
    </source>
</evidence>
<evidence type="ECO:0000256" key="2">
    <source>
        <dbReference type="ARBA" id="ARBA00010790"/>
    </source>
</evidence>
<sequence length="534" mass="56865">MSHPHYVIVGAGTAGPVIAARLTEDPTVDVVLLEAGKENTYEASRTQGAFFALHGSEADWQYETTAQPGIGGRSITHPRGKVVGGSCALNVGAWLRGTPGDYDVWSKEGAQGWDGAEALRAYLRIEDTDRGPSQWRGAGGPMTLSDLPSPTSLPDALLDGFTEAGYGARGDSAGATPYVADRFQSIFKTRTRRTSADAYLDEEVRARPNLRIVTEALVSKVVFDGARATGVVYEKGGTEHTLDVEREVILCAGVINTPQLLMLSGVGPAAHLREHGIEVVADLPGVGENLHDHPVAPVVALAPSGVGGSYQGNPLSDESLAQWRLDRTGPTAFFSQNGVGFVARTPGSPVPDYELLFDYNPDISDDSPVAGATGGDQRSGYKVWAVLLHPKSRGTLRLASADPHDKPVIDPKYLSHPDDLPDLVDAMRHAQKVTQSPSLAPYTEAVYPAIGAPDSEFHEAILKTMYTTYHLVGTARMGDPSDDRTVVDPQLRVRGVTGLRVADASVIPSLISGHTIAPSIMIGERAVELIRETS</sequence>
<evidence type="ECO:0000256" key="4">
    <source>
        <dbReference type="ARBA" id="ARBA00022827"/>
    </source>
</evidence>
<dbReference type="InterPro" id="IPR036188">
    <property type="entry name" value="FAD/NAD-bd_sf"/>
</dbReference>
<keyword evidence="8" id="KW-1185">Reference proteome</keyword>
<dbReference type="InterPro" id="IPR012132">
    <property type="entry name" value="GMC_OxRdtase"/>
</dbReference>
<dbReference type="InterPro" id="IPR007867">
    <property type="entry name" value="GMC_OxRtase_C"/>
</dbReference>
<dbReference type="InterPro" id="IPR000172">
    <property type="entry name" value="GMC_OxRdtase_N"/>
</dbReference>
<dbReference type="Pfam" id="PF05199">
    <property type="entry name" value="GMC_oxred_C"/>
    <property type="match status" value="1"/>
</dbReference>
<gene>
    <name evidence="7" type="ORF">R5A26_00190</name>
</gene>
<protein>
    <submittedName>
        <fullName evidence="7">GMC family oxidoreductase N-terminal domain-containing protein</fullName>
    </submittedName>
</protein>
<evidence type="ECO:0000313" key="7">
    <source>
        <dbReference type="EMBL" id="MDV7214363.1"/>
    </source>
</evidence>
<name>A0ABU4F196_9ACTN</name>
<proteinExistence type="inferred from homology"/>
<comment type="cofactor">
    <cofactor evidence="1">
        <name>FAD</name>
        <dbReference type="ChEBI" id="CHEBI:57692"/>
    </cofactor>
</comment>
<evidence type="ECO:0000313" key="8">
    <source>
        <dbReference type="Proteomes" id="UP001187346"/>
    </source>
</evidence>
<comment type="similarity">
    <text evidence="2">Belongs to the GMC oxidoreductase family.</text>
</comment>
<feature type="domain" description="Glucose-methanol-choline oxidoreductase N-terminal" evidence="5">
    <location>
        <begin position="6"/>
        <end position="295"/>
    </location>
</feature>
<evidence type="ECO:0000259" key="5">
    <source>
        <dbReference type="Pfam" id="PF00732"/>
    </source>
</evidence>
<dbReference type="EMBL" id="JAWMAJ010000001">
    <property type="protein sequence ID" value="MDV7214363.1"/>
    <property type="molecule type" value="Genomic_DNA"/>
</dbReference>